<keyword evidence="5" id="KW-1185">Reference proteome</keyword>
<reference evidence="4" key="1">
    <citation type="submission" date="2018-05" db="EMBL/GenBank/DDBJ databases">
        <title>Complete Genome Sequences of Extremely Thermoacidophilic, Metal-Mobilizing Type-Strain Members of the Archaeal Family Sulfolobaceae: Acidianus brierleyi DSM-1651T, Acidianus sulfidivorans DSM-18786T, Metallosphaera hakonensis DSM-7519T, and Metallosphaera prunae DSM-10039T.</title>
        <authorList>
            <person name="Counts J.A."/>
            <person name="Kelly R.M."/>
        </authorList>
    </citation>
    <scope>NUCLEOTIDE SEQUENCE [LARGE SCALE GENOMIC DNA]</scope>
    <source>
        <strain evidence="4">HO1-1</strain>
    </source>
</reference>
<dbReference type="KEGG" id="mhk:DFR87_09415"/>
<evidence type="ECO:0000313" key="5">
    <source>
        <dbReference type="Proteomes" id="UP000247586"/>
    </source>
</evidence>
<comment type="similarity">
    <text evidence="1">Belongs to the PGI/PMI family.</text>
</comment>
<dbReference type="Proteomes" id="UP000247586">
    <property type="component" value="Chromosome"/>
</dbReference>
<evidence type="ECO:0000313" key="4">
    <source>
        <dbReference type="EMBL" id="AWR99871.1"/>
    </source>
</evidence>
<feature type="domain" description="Bifunctional glucose-6-phosphate/mannose-6-phosphate isomerase C-terminal" evidence="3">
    <location>
        <begin position="138"/>
        <end position="258"/>
    </location>
</feature>
<dbReference type="GO" id="GO:0005975">
    <property type="term" value="P:carbohydrate metabolic process"/>
    <property type="evidence" value="ECO:0007669"/>
    <property type="project" value="InterPro"/>
</dbReference>
<dbReference type="PROSITE" id="PS51257">
    <property type="entry name" value="PROKAR_LIPOPROTEIN"/>
    <property type="match status" value="1"/>
</dbReference>
<evidence type="ECO:0000256" key="2">
    <source>
        <dbReference type="ARBA" id="ARBA00023235"/>
    </source>
</evidence>
<dbReference type="EMBL" id="CP029287">
    <property type="protein sequence ID" value="AWR99871.1"/>
    <property type="molecule type" value="Genomic_DNA"/>
</dbReference>
<dbReference type="GO" id="GO:0004476">
    <property type="term" value="F:mannose-6-phosphate isomerase activity"/>
    <property type="evidence" value="ECO:0007669"/>
    <property type="project" value="InterPro"/>
</dbReference>
<name>A0A2U9IUU7_9CREN</name>
<dbReference type="STRING" id="1293036.GCA_001315825_02878"/>
<dbReference type="CDD" id="cd05637">
    <property type="entry name" value="SIS_PGI_PMI_2"/>
    <property type="match status" value="1"/>
</dbReference>
<keyword evidence="2 4" id="KW-0413">Isomerase</keyword>
<evidence type="ECO:0000259" key="3">
    <source>
        <dbReference type="Pfam" id="PF10432"/>
    </source>
</evidence>
<sequence>MYREDVEVPQVDGEVSCFGMGGSGVACEVMRAFFDFSDVKHSNTLIALSYSGDTVETLVKVREALSLGKRVIVITSGGKLAELNVEKIKIKGGAQPRYAFPRLFLPLVKMLRPDLVSDVVQGVDSDRARAVSADLLNYVRGRIPVFYASRYLGVAKRFKQEINENAKSPAFFGEIPEVNHNEVEGYVRGGSLAPVVFSSTQVDDITASLINAKVIRVEGMKDVSFLIQVAGFLSVALAKEVGEDPARLTNIPEGRRRMGFMESRA</sequence>
<dbReference type="SUPFAM" id="SSF53697">
    <property type="entry name" value="SIS domain"/>
    <property type="match status" value="1"/>
</dbReference>
<evidence type="ECO:0000256" key="1">
    <source>
        <dbReference type="ARBA" id="ARBA00010523"/>
    </source>
</evidence>
<proteinExistence type="inferred from homology"/>
<gene>
    <name evidence="4" type="ORF">DFR87_09415</name>
</gene>
<dbReference type="InterPro" id="IPR046348">
    <property type="entry name" value="SIS_dom_sf"/>
</dbReference>
<dbReference type="OrthoDB" id="10151at2157"/>
<dbReference type="GO" id="GO:1901135">
    <property type="term" value="P:carbohydrate derivative metabolic process"/>
    <property type="evidence" value="ECO:0007669"/>
    <property type="project" value="InterPro"/>
</dbReference>
<accession>A0A2U9IUU7</accession>
<protein>
    <submittedName>
        <fullName evidence="4">Bifunctional phosphoglucose/phosphomannose isomerase</fullName>
    </submittedName>
</protein>
<dbReference type="Gene3D" id="3.40.50.10490">
    <property type="entry name" value="Glucose-6-phosphate isomerase like protein, domain 1"/>
    <property type="match status" value="2"/>
</dbReference>
<organism evidence="4 5">
    <name type="scientific">Metallosphaera hakonensis JCM 8857 = DSM 7519</name>
    <dbReference type="NCBI Taxonomy" id="1293036"/>
    <lineage>
        <taxon>Archaea</taxon>
        <taxon>Thermoproteota</taxon>
        <taxon>Thermoprotei</taxon>
        <taxon>Sulfolobales</taxon>
        <taxon>Sulfolobaceae</taxon>
        <taxon>Metallosphaera</taxon>
    </lineage>
</organism>
<dbReference type="Pfam" id="PF10432">
    <property type="entry name" value="bact-PGI_C"/>
    <property type="match status" value="1"/>
</dbReference>
<dbReference type="InterPro" id="IPR019490">
    <property type="entry name" value="Glu6P/Mann6P_isomerase_C"/>
</dbReference>
<dbReference type="GO" id="GO:0097367">
    <property type="term" value="F:carbohydrate derivative binding"/>
    <property type="evidence" value="ECO:0007669"/>
    <property type="project" value="InterPro"/>
</dbReference>
<dbReference type="AlphaFoldDB" id="A0A2U9IUU7"/>
<dbReference type="GO" id="GO:0004347">
    <property type="term" value="F:glucose-6-phosphate isomerase activity"/>
    <property type="evidence" value="ECO:0007669"/>
    <property type="project" value="InterPro"/>
</dbReference>